<evidence type="ECO:0000313" key="1">
    <source>
        <dbReference type="EMBL" id="OUS47628.1"/>
    </source>
</evidence>
<protein>
    <submittedName>
        <fullName evidence="1">Uncharacterized protein</fullName>
    </submittedName>
</protein>
<organism evidence="1">
    <name type="scientific">Ostreococcus tauri</name>
    <name type="common">Marine green alga</name>
    <dbReference type="NCBI Taxonomy" id="70448"/>
    <lineage>
        <taxon>Eukaryota</taxon>
        <taxon>Viridiplantae</taxon>
        <taxon>Chlorophyta</taxon>
        <taxon>Mamiellophyceae</taxon>
        <taxon>Mamiellales</taxon>
        <taxon>Bathycoccaceae</taxon>
        <taxon>Ostreococcus</taxon>
    </lineage>
</organism>
<proteinExistence type="predicted"/>
<dbReference type="EMBL" id="KZ155778">
    <property type="protein sequence ID" value="OUS47628.1"/>
    <property type="molecule type" value="Genomic_DNA"/>
</dbReference>
<reference evidence="1" key="1">
    <citation type="submission" date="2017-04" db="EMBL/GenBank/DDBJ databases">
        <title>Population genomics of picophytoplankton unveils novel chromosome hypervariability.</title>
        <authorList>
            <consortium name="DOE Joint Genome Institute"/>
            <person name="Blanc-Mathieu R."/>
            <person name="Krasovec M."/>
            <person name="Hebrard M."/>
            <person name="Yau S."/>
            <person name="Desgranges E."/>
            <person name="Martin J."/>
            <person name="Schackwitz W."/>
            <person name="Kuo A."/>
            <person name="Salin G."/>
            <person name="Donnadieu C."/>
            <person name="Desdevises Y."/>
            <person name="Sanchez-Ferandin S."/>
            <person name="Moreau H."/>
            <person name="Rivals E."/>
            <person name="Grigoriev I.V."/>
            <person name="Grimsley N."/>
            <person name="Eyre-Walker A."/>
            <person name="Piganeau G."/>
        </authorList>
    </citation>
    <scope>NUCLEOTIDE SEQUENCE [LARGE SCALE GENOMIC DNA]</scope>
    <source>
        <strain evidence="1">RCC 1115</strain>
    </source>
</reference>
<sequence length="68" mass="7697">MHTFVSRASTCTGCVAASTRSRTIARDDKTYLDVIERPLSEELHFLNSRHDSRALRRGGWDARGSAFR</sequence>
<accession>A0A1Y5IDI0</accession>
<name>A0A1Y5IDI0_OSTTA</name>
<gene>
    <name evidence="1" type="ORF">BE221DRAFT_204855</name>
</gene>
<dbReference type="AlphaFoldDB" id="A0A1Y5IDI0"/>
<dbReference type="Proteomes" id="UP000195557">
    <property type="component" value="Unassembled WGS sequence"/>
</dbReference>